<feature type="compositionally biased region" description="Polar residues" evidence="13">
    <location>
        <begin position="1"/>
        <end position="13"/>
    </location>
</feature>
<evidence type="ECO:0000256" key="7">
    <source>
        <dbReference type="ARBA" id="ARBA00023002"/>
    </source>
</evidence>
<sequence length="174" mass="19744">MRTTEQKPNPTNSDVKDTSKTSVRGKLPAEIGTDYNFKREIVWKNALGFLALHLAGLYGFYLSLVVGLISGEGVTIGAHRLYSHKSFKAKFPLRLVLIILQTIAGQNCLYVWVRDHRQHHKYSDTDADPHNAHRGFFFSHIGWLMSRKHPAVIEKGKTIDMSDLEADWVGLIKE</sequence>
<evidence type="ECO:0000256" key="10">
    <source>
        <dbReference type="ARBA" id="ARBA00023136"/>
    </source>
</evidence>
<evidence type="ECO:0000313" key="16">
    <source>
        <dbReference type="EMBL" id="KAJ8965393.1"/>
    </source>
</evidence>
<evidence type="ECO:0000259" key="15">
    <source>
        <dbReference type="Pfam" id="PF00487"/>
    </source>
</evidence>
<evidence type="ECO:0000256" key="13">
    <source>
        <dbReference type="SAM" id="MobiDB-lite"/>
    </source>
</evidence>
<evidence type="ECO:0000256" key="3">
    <source>
        <dbReference type="ARBA" id="ARBA00022516"/>
    </source>
</evidence>
<dbReference type="EMBL" id="JANEYF010001228">
    <property type="protein sequence ID" value="KAJ8965393.1"/>
    <property type="molecule type" value="Genomic_DNA"/>
</dbReference>
<keyword evidence="3 12" id="KW-0444">Lipid biosynthesis</keyword>
<comment type="cofactor">
    <cofactor evidence="12">
        <name>Fe(2+)</name>
        <dbReference type="ChEBI" id="CHEBI:29033"/>
    </cofactor>
</comment>
<evidence type="ECO:0000256" key="14">
    <source>
        <dbReference type="SAM" id="Phobius"/>
    </source>
</evidence>
<feature type="transmembrane region" description="Helical" evidence="14">
    <location>
        <begin position="47"/>
        <end position="71"/>
    </location>
</feature>
<accession>A0AAV8ZKJ0</accession>
<dbReference type="GO" id="GO:0005506">
    <property type="term" value="F:iron ion binding"/>
    <property type="evidence" value="ECO:0007669"/>
    <property type="project" value="TreeGrafter"/>
</dbReference>
<dbReference type="GO" id="GO:0004768">
    <property type="term" value="F:stearoyl-CoA 9-desaturase activity"/>
    <property type="evidence" value="ECO:0007669"/>
    <property type="project" value="TreeGrafter"/>
</dbReference>
<keyword evidence="7 12" id="KW-0560">Oxidoreductase</keyword>
<protein>
    <recommendedName>
        <fullName evidence="15">Fatty acid desaturase domain-containing protein</fullName>
    </recommendedName>
</protein>
<name>A0AAV8ZKJ0_9CUCU</name>
<dbReference type="PANTHER" id="PTHR11351:SF92">
    <property type="entry name" value="ACYL-COA DESATURASE 2-LIKE PROTEIN"/>
    <property type="match status" value="1"/>
</dbReference>
<evidence type="ECO:0000256" key="1">
    <source>
        <dbReference type="ARBA" id="ARBA00004141"/>
    </source>
</evidence>
<organism evidence="16 17">
    <name type="scientific">Rhamnusium bicolor</name>
    <dbReference type="NCBI Taxonomy" id="1586634"/>
    <lineage>
        <taxon>Eukaryota</taxon>
        <taxon>Metazoa</taxon>
        <taxon>Ecdysozoa</taxon>
        <taxon>Arthropoda</taxon>
        <taxon>Hexapoda</taxon>
        <taxon>Insecta</taxon>
        <taxon>Pterygota</taxon>
        <taxon>Neoptera</taxon>
        <taxon>Endopterygota</taxon>
        <taxon>Coleoptera</taxon>
        <taxon>Polyphaga</taxon>
        <taxon>Cucujiformia</taxon>
        <taxon>Chrysomeloidea</taxon>
        <taxon>Cerambycidae</taxon>
        <taxon>Lepturinae</taxon>
        <taxon>Rhagiini</taxon>
        <taxon>Rhamnusium</taxon>
    </lineage>
</organism>
<dbReference type="GO" id="GO:0006636">
    <property type="term" value="P:unsaturated fatty acid biosynthetic process"/>
    <property type="evidence" value="ECO:0007669"/>
    <property type="project" value="TreeGrafter"/>
</dbReference>
<evidence type="ECO:0000256" key="2">
    <source>
        <dbReference type="ARBA" id="ARBA00009295"/>
    </source>
</evidence>
<keyword evidence="9" id="KW-0443">Lipid metabolism</keyword>
<evidence type="ECO:0000256" key="6">
    <source>
        <dbReference type="ARBA" id="ARBA00022989"/>
    </source>
</evidence>
<keyword evidence="5" id="KW-0276">Fatty acid metabolism</keyword>
<comment type="similarity">
    <text evidence="2 12">Belongs to the fatty acid desaturase type 1 family.</text>
</comment>
<evidence type="ECO:0000256" key="4">
    <source>
        <dbReference type="ARBA" id="ARBA00022692"/>
    </source>
</evidence>
<comment type="domain">
    <text evidence="12">The histidine box domains are involved in binding the catalytic metal ions.</text>
</comment>
<keyword evidence="8" id="KW-0408">Iron</keyword>
<keyword evidence="11 12" id="KW-0275">Fatty acid biosynthesis</keyword>
<evidence type="ECO:0000256" key="12">
    <source>
        <dbReference type="RuleBase" id="RU000581"/>
    </source>
</evidence>
<evidence type="ECO:0000313" key="17">
    <source>
        <dbReference type="Proteomes" id="UP001162156"/>
    </source>
</evidence>
<keyword evidence="6 14" id="KW-1133">Transmembrane helix</keyword>
<dbReference type="Proteomes" id="UP001162156">
    <property type="component" value="Unassembled WGS sequence"/>
</dbReference>
<dbReference type="AlphaFoldDB" id="A0AAV8ZKJ0"/>
<feature type="transmembrane region" description="Helical" evidence="14">
    <location>
        <begin position="91"/>
        <end position="113"/>
    </location>
</feature>
<dbReference type="InterPro" id="IPR015876">
    <property type="entry name" value="Acyl-CoA_DS"/>
</dbReference>
<comment type="caution">
    <text evidence="16">The sequence shown here is derived from an EMBL/GenBank/DDBJ whole genome shotgun (WGS) entry which is preliminary data.</text>
</comment>
<keyword evidence="4 12" id="KW-0812">Transmembrane</keyword>
<evidence type="ECO:0000256" key="8">
    <source>
        <dbReference type="ARBA" id="ARBA00023004"/>
    </source>
</evidence>
<feature type="region of interest" description="Disordered" evidence="13">
    <location>
        <begin position="1"/>
        <end position="21"/>
    </location>
</feature>
<gene>
    <name evidence="16" type="ORF">NQ314_004144</name>
</gene>
<evidence type="ECO:0000256" key="9">
    <source>
        <dbReference type="ARBA" id="ARBA00023098"/>
    </source>
</evidence>
<dbReference type="Pfam" id="PF00487">
    <property type="entry name" value="FA_desaturase"/>
    <property type="match status" value="1"/>
</dbReference>
<dbReference type="InterPro" id="IPR005804">
    <property type="entry name" value="FA_desaturase_dom"/>
</dbReference>
<proteinExistence type="inferred from homology"/>
<dbReference type="CDD" id="cd03505">
    <property type="entry name" value="Delta9-FADS-like"/>
    <property type="match status" value="1"/>
</dbReference>
<reference evidence="16" key="1">
    <citation type="journal article" date="2023" name="Insect Mol. Biol.">
        <title>Genome sequencing provides insights into the evolution of gene families encoding plant cell wall-degrading enzymes in longhorned beetles.</title>
        <authorList>
            <person name="Shin N.R."/>
            <person name="Okamura Y."/>
            <person name="Kirsch R."/>
            <person name="Pauchet Y."/>
        </authorList>
    </citation>
    <scope>NUCLEOTIDE SEQUENCE</scope>
    <source>
        <strain evidence="16">RBIC_L_NR</strain>
    </source>
</reference>
<evidence type="ECO:0000256" key="5">
    <source>
        <dbReference type="ARBA" id="ARBA00022832"/>
    </source>
</evidence>
<dbReference type="PANTHER" id="PTHR11351">
    <property type="entry name" value="ACYL-COA DESATURASE"/>
    <property type="match status" value="1"/>
</dbReference>
<dbReference type="PRINTS" id="PR00075">
    <property type="entry name" value="FACDDSATRASE"/>
</dbReference>
<dbReference type="GO" id="GO:0005789">
    <property type="term" value="C:endoplasmic reticulum membrane"/>
    <property type="evidence" value="ECO:0007669"/>
    <property type="project" value="TreeGrafter"/>
</dbReference>
<keyword evidence="17" id="KW-1185">Reference proteome</keyword>
<comment type="subcellular location">
    <subcellularLocation>
        <location evidence="1">Membrane</location>
        <topology evidence="1">Multi-pass membrane protein</topology>
    </subcellularLocation>
</comment>
<keyword evidence="10 14" id="KW-0472">Membrane</keyword>
<evidence type="ECO:0000256" key="11">
    <source>
        <dbReference type="ARBA" id="ARBA00023160"/>
    </source>
</evidence>
<feature type="domain" description="Fatty acid desaturase" evidence="15">
    <location>
        <begin position="62"/>
        <end position="151"/>
    </location>
</feature>